<keyword evidence="1" id="KW-0472">Membrane</keyword>
<dbReference type="EMBL" id="JACHEN010000065">
    <property type="protein sequence ID" value="MBB6219033.1"/>
    <property type="molecule type" value="Genomic_DNA"/>
</dbReference>
<protein>
    <recommendedName>
        <fullName evidence="4">DUF2512 family protein</fullName>
    </recommendedName>
</protein>
<feature type="transmembrane region" description="Helical" evidence="1">
    <location>
        <begin position="30"/>
        <end position="51"/>
    </location>
</feature>
<keyword evidence="1" id="KW-1133">Transmembrane helix</keyword>
<reference evidence="2 3" key="1">
    <citation type="submission" date="2020-08" db="EMBL/GenBank/DDBJ databases">
        <title>Genomic Encyclopedia of Type Strains, Phase IV (KMG-IV): sequencing the most valuable type-strain genomes for metagenomic binning, comparative biology and taxonomic classification.</title>
        <authorList>
            <person name="Goeker M."/>
        </authorList>
    </citation>
    <scope>NUCLEOTIDE SEQUENCE [LARGE SCALE GENOMIC DNA]</scope>
    <source>
        <strain evidence="2 3">DSM 103526</strain>
    </source>
</reference>
<feature type="transmembrane region" description="Helical" evidence="1">
    <location>
        <begin position="84"/>
        <end position="102"/>
    </location>
</feature>
<comment type="caution">
    <text evidence="2">The sequence shown here is derived from an EMBL/GenBank/DDBJ whole genome shotgun (WGS) entry which is preliminary data.</text>
</comment>
<name>A0A841L0G5_9FIRM</name>
<proteinExistence type="predicted"/>
<dbReference type="RefSeq" id="WP_184314054.1">
    <property type="nucleotide sequence ID" value="NZ_JACHEN010000065.1"/>
</dbReference>
<organism evidence="2 3">
    <name type="scientific">Anaerosolibacter carboniphilus</name>
    <dbReference type="NCBI Taxonomy" id="1417629"/>
    <lineage>
        <taxon>Bacteria</taxon>
        <taxon>Bacillati</taxon>
        <taxon>Bacillota</taxon>
        <taxon>Clostridia</taxon>
        <taxon>Peptostreptococcales</taxon>
        <taxon>Thermotaleaceae</taxon>
        <taxon>Anaerosolibacter</taxon>
    </lineage>
</organism>
<dbReference type="Proteomes" id="UP000579281">
    <property type="component" value="Unassembled WGS sequence"/>
</dbReference>
<accession>A0A841L0G5</accession>
<keyword evidence="1" id="KW-0812">Transmembrane</keyword>
<sequence length="117" mass="13120">MAGLIMKLIICPLTVYISDILFKGVFYSTIYQPIVVGLILAVSAHMMEVLMLKRDTQWMSLALDFVAATAIVYFSQFFLRGSVVSLNGALLTAFLLGITEYFQHMWLISTGKTKKTE</sequence>
<evidence type="ECO:0000313" key="3">
    <source>
        <dbReference type="Proteomes" id="UP000579281"/>
    </source>
</evidence>
<evidence type="ECO:0008006" key="4">
    <source>
        <dbReference type="Google" id="ProtNLM"/>
    </source>
</evidence>
<dbReference type="AlphaFoldDB" id="A0A841L0G5"/>
<evidence type="ECO:0000313" key="2">
    <source>
        <dbReference type="EMBL" id="MBB6219033.1"/>
    </source>
</evidence>
<keyword evidence="3" id="KW-1185">Reference proteome</keyword>
<feature type="transmembrane region" description="Helical" evidence="1">
    <location>
        <begin position="58"/>
        <end position="78"/>
    </location>
</feature>
<dbReference type="InterPro" id="IPR019649">
    <property type="entry name" value="DUF2512"/>
</dbReference>
<gene>
    <name evidence="2" type="ORF">HNQ80_005211</name>
</gene>
<dbReference type="Pfam" id="PF10710">
    <property type="entry name" value="DUF2512"/>
    <property type="match status" value="1"/>
</dbReference>
<evidence type="ECO:0000256" key="1">
    <source>
        <dbReference type="SAM" id="Phobius"/>
    </source>
</evidence>